<accession>C4J8I3</accession>
<organism evidence="1">
    <name type="scientific">Zea mays</name>
    <name type="common">Maize</name>
    <dbReference type="NCBI Taxonomy" id="4577"/>
    <lineage>
        <taxon>Eukaryota</taxon>
        <taxon>Viridiplantae</taxon>
        <taxon>Streptophyta</taxon>
        <taxon>Embryophyta</taxon>
        <taxon>Tracheophyta</taxon>
        <taxon>Spermatophyta</taxon>
        <taxon>Magnoliopsida</taxon>
        <taxon>Liliopsida</taxon>
        <taxon>Poales</taxon>
        <taxon>Poaceae</taxon>
        <taxon>PACMAD clade</taxon>
        <taxon>Panicoideae</taxon>
        <taxon>Andropogonodae</taxon>
        <taxon>Andropogoneae</taxon>
        <taxon>Tripsacinae</taxon>
        <taxon>Zea</taxon>
    </lineage>
</organism>
<evidence type="ECO:0000313" key="1">
    <source>
        <dbReference type="EMBL" id="ACR37483.1"/>
    </source>
</evidence>
<proteinExistence type="evidence at transcript level"/>
<reference evidence="1" key="1">
    <citation type="journal article" date="2009" name="PLoS Genet.">
        <title>Sequencing, mapping, and analysis of 27,455 maize full-length cDNAs.</title>
        <authorList>
            <person name="Soderlund C."/>
            <person name="Descour A."/>
            <person name="Kudrna D."/>
            <person name="Bomhoff M."/>
            <person name="Boyd L."/>
            <person name="Currie J."/>
            <person name="Angelova A."/>
            <person name="Collura K."/>
            <person name="Wissotski M."/>
            <person name="Ashley E."/>
            <person name="Morrow D."/>
            <person name="Fernandes J."/>
            <person name="Walbot V."/>
            <person name="Yu Y."/>
        </authorList>
    </citation>
    <scope>NUCLEOTIDE SEQUENCE</scope>
    <source>
        <strain evidence="1">B73</strain>
    </source>
</reference>
<dbReference type="EMBL" id="BT087130">
    <property type="protein sequence ID" value="ACR37483.1"/>
    <property type="molecule type" value="mRNA"/>
</dbReference>
<reference evidence="1" key="2">
    <citation type="submission" date="2012-06" db="EMBL/GenBank/DDBJ databases">
        <authorList>
            <person name="Yu Y."/>
            <person name="Currie J."/>
            <person name="Lomeli R."/>
            <person name="Angelova A."/>
            <person name="Collura K."/>
            <person name="Wissotski M."/>
            <person name="Campos D."/>
            <person name="Kudrna D."/>
            <person name="Golser W."/>
            <person name="Ashely E."/>
            <person name="Descour A."/>
            <person name="Fernandes J."/>
            <person name="Soderlund C."/>
            <person name="Walbot V."/>
        </authorList>
    </citation>
    <scope>NUCLEOTIDE SEQUENCE</scope>
    <source>
        <strain evidence="1">B73</strain>
    </source>
</reference>
<name>C4J8I3_MAIZE</name>
<protein>
    <submittedName>
        <fullName evidence="1">Uncharacterized protein</fullName>
    </submittedName>
</protein>
<sequence length="44" mass="5048">MSSQCCVVMGKKESEVWVVHLAMAKPVICCLHQRSYELMLLRPI</sequence>
<dbReference type="AlphaFoldDB" id="C4J8I3"/>